<evidence type="ECO:0000313" key="2">
    <source>
        <dbReference type="EMBL" id="PYH95406.1"/>
    </source>
</evidence>
<dbReference type="AlphaFoldDB" id="A0A319DDH7"/>
<evidence type="ECO:0000256" key="1">
    <source>
        <dbReference type="SAM" id="MobiDB-lite"/>
    </source>
</evidence>
<feature type="compositionally biased region" description="Basic and acidic residues" evidence="1">
    <location>
        <begin position="192"/>
        <end position="212"/>
    </location>
</feature>
<gene>
    <name evidence="2" type="ORF">BO71DRAFT_204707</name>
</gene>
<name>A0A319DDH7_9EURO</name>
<dbReference type="VEuPathDB" id="FungiDB:BO71DRAFT_204707"/>
<dbReference type="EMBL" id="KZ825854">
    <property type="protein sequence ID" value="PYH95406.1"/>
    <property type="molecule type" value="Genomic_DNA"/>
</dbReference>
<accession>A0A319DDH7</accession>
<evidence type="ECO:0000313" key="3">
    <source>
        <dbReference type="Proteomes" id="UP000247810"/>
    </source>
</evidence>
<organism evidence="2 3">
    <name type="scientific">Aspergillus ellipticus CBS 707.79</name>
    <dbReference type="NCBI Taxonomy" id="1448320"/>
    <lineage>
        <taxon>Eukaryota</taxon>
        <taxon>Fungi</taxon>
        <taxon>Dikarya</taxon>
        <taxon>Ascomycota</taxon>
        <taxon>Pezizomycotina</taxon>
        <taxon>Eurotiomycetes</taxon>
        <taxon>Eurotiomycetidae</taxon>
        <taxon>Eurotiales</taxon>
        <taxon>Aspergillaceae</taxon>
        <taxon>Aspergillus</taxon>
        <taxon>Aspergillus subgen. Circumdati</taxon>
    </lineage>
</organism>
<protein>
    <submittedName>
        <fullName evidence="2">Uncharacterized protein</fullName>
    </submittedName>
</protein>
<dbReference type="Proteomes" id="UP000247810">
    <property type="component" value="Unassembled WGS sequence"/>
</dbReference>
<reference evidence="2 3" key="1">
    <citation type="submission" date="2018-02" db="EMBL/GenBank/DDBJ databases">
        <title>The genomes of Aspergillus section Nigri reveals drivers in fungal speciation.</title>
        <authorList>
            <consortium name="DOE Joint Genome Institute"/>
            <person name="Vesth T.C."/>
            <person name="Nybo J."/>
            <person name="Theobald S."/>
            <person name="Brandl J."/>
            <person name="Frisvad J.C."/>
            <person name="Nielsen K.F."/>
            <person name="Lyhne E.K."/>
            <person name="Kogle M.E."/>
            <person name="Kuo A."/>
            <person name="Riley R."/>
            <person name="Clum A."/>
            <person name="Nolan M."/>
            <person name="Lipzen A."/>
            <person name="Salamov A."/>
            <person name="Henrissat B."/>
            <person name="Wiebenga A."/>
            <person name="De vries R.P."/>
            <person name="Grigoriev I.V."/>
            <person name="Mortensen U.H."/>
            <person name="Andersen M.R."/>
            <person name="Baker S.E."/>
        </authorList>
    </citation>
    <scope>NUCLEOTIDE SEQUENCE [LARGE SCALE GENOMIC DNA]</scope>
    <source>
        <strain evidence="2 3">CBS 707.79</strain>
    </source>
</reference>
<keyword evidence="3" id="KW-1185">Reference proteome</keyword>
<proteinExistence type="predicted"/>
<sequence>MINEKQAPGPERATPYKAVLCRYLLVVVVVMVKLLLPTENRAGSYITRLHTNSKTTVVPWFPAGVSCLGLQGDMVLSRDSRSLIRSGPKNGNLRKGTLVGTASSLGVGGTEDTRPDRCPWLSFGLHSANNVPSVRSAYQHHPLQAPSILASCIRVFRSIMYSVMRHACQQEAQVEPQIVRPDRTPPAPLIQKGEKDQRRVAGGGEKEGKESASEGALTWTRCP</sequence>
<feature type="region of interest" description="Disordered" evidence="1">
    <location>
        <begin position="180"/>
        <end position="223"/>
    </location>
</feature>